<evidence type="ECO:0000256" key="3">
    <source>
        <dbReference type="ARBA" id="ARBA00010108"/>
    </source>
</evidence>
<dbReference type="SUPFAM" id="SSF82114">
    <property type="entry name" value="Riboflavin kinase-like"/>
    <property type="match status" value="1"/>
</dbReference>
<feature type="compositionally biased region" description="Pro residues" evidence="14">
    <location>
        <begin position="84"/>
        <end position="99"/>
    </location>
</feature>
<name>A0A1B7YR29_COLHI</name>
<evidence type="ECO:0000256" key="1">
    <source>
        <dbReference type="ARBA" id="ARBA00003572"/>
    </source>
</evidence>
<keyword evidence="11" id="KW-0067">ATP-binding</keyword>
<evidence type="ECO:0000256" key="12">
    <source>
        <dbReference type="ARBA" id="ARBA00029960"/>
    </source>
</evidence>
<evidence type="ECO:0000256" key="13">
    <source>
        <dbReference type="ARBA" id="ARBA00047880"/>
    </source>
</evidence>
<evidence type="ECO:0000256" key="11">
    <source>
        <dbReference type="ARBA" id="ARBA00022840"/>
    </source>
</evidence>
<evidence type="ECO:0000256" key="8">
    <source>
        <dbReference type="ARBA" id="ARBA00022679"/>
    </source>
</evidence>
<feature type="compositionally biased region" description="Polar residues" evidence="14">
    <location>
        <begin position="228"/>
        <end position="241"/>
    </location>
</feature>
<feature type="compositionally biased region" description="Low complexity" evidence="14">
    <location>
        <begin position="1"/>
        <end position="14"/>
    </location>
</feature>
<keyword evidence="10" id="KW-0418">Kinase</keyword>
<dbReference type="InterPro" id="IPR015865">
    <property type="entry name" value="Riboflavin_kinase_bac/euk"/>
</dbReference>
<evidence type="ECO:0000313" key="17">
    <source>
        <dbReference type="Proteomes" id="UP000092177"/>
    </source>
</evidence>
<feature type="compositionally biased region" description="Low complexity" evidence="14">
    <location>
        <begin position="107"/>
        <end position="121"/>
    </location>
</feature>
<evidence type="ECO:0000259" key="15">
    <source>
        <dbReference type="SMART" id="SM00904"/>
    </source>
</evidence>
<comment type="similarity">
    <text evidence="3">Belongs to the flavokinase family.</text>
</comment>
<evidence type="ECO:0000256" key="5">
    <source>
        <dbReference type="ARBA" id="ARBA00017394"/>
    </source>
</evidence>
<evidence type="ECO:0000256" key="2">
    <source>
        <dbReference type="ARBA" id="ARBA00005201"/>
    </source>
</evidence>
<dbReference type="OrthoDB" id="276388at2759"/>
<comment type="function">
    <text evidence="1">Catalyzes the phosphorylation of riboflavin (vitamin B2) to form flavin mononucleotide (FMN) coenzyme.</text>
</comment>
<dbReference type="GO" id="GO:0009398">
    <property type="term" value="P:FMN biosynthetic process"/>
    <property type="evidence" value="ECO:0007669"/>
    <property type="project" value="UniProtKB-UniPathway"/>
</dbReference>
<dbReference type="PANTHER" id="PTHR22749">
    <property type="entry name" value="RIBOFLAVIN KINASE/FMN ADENYLYLTRANSFERASE"/>
    <property type="match status" value="1"/>
</dbReference>
<dbReference type="AlphaFoldDB" id="A0A1B7YR29"/>
<organism evidence="16 17">
    <name type="scientific">Colletotrichum higginsianum (strain IMI 349063)</name>
    <name type="common">Crucifer anthracnose fungus</name>
    <dbReference type="NCBI Taxonomy" id="759273"/>
    <lineage>
        <taxon>Eukaryota</taxon>
        <taxon>Fungi</taxon>
        <taxon>Dikarya</taxon>
        <taxon>Ascomycota</taxon>
        <taxon>Pezizomycotina</taxon>
        <taxon>Sordariomycetes</taxon>
        <taxon>Hypocreomycetidae</taxon>
        <taxon>Glomerellales</taxon>
        <taxon>Glomerellaceae</taxon>
        <taxon>Colletotrichum</taxon>
        <taxon>Colletotrichum destructivum species complex</taxon>
    </lineage>
</organism>
<dbReference type="VEuPathDB" id="FungiDB:CH63R_03199"/>
<keyword evidence="9" id="KW-0547">Nucleotide-binding</keyword>
<feature type="compositionally biased region" description="Low complexity" evidence="14">
    <location>
        <begin position="157"/>
        <end position="169"/>
    </location>
</feature>
<dbReference type="PANTHER" id="PTHR22749:SF6">
    <property type="entry name" value="RIBOFLAVIN KINASE"/>
    <property type="match status" value="1"/>
</dbReference>
<dbReference type="KEGG" id="chig:CH63R_03199"/>
<dbReference type="GO" id="GO:0009231">
    <property type="term" value="P:riboflavin biosynthetic process"/>
    <property type="evidence" value="ECO:0007669"/>
    <property type="project" value="InterPro"/>
</dbReference>
<keyword evidence="17" id="KW-1185">Reference proteome</keyword>
<dbReference type="Proteomes" id="UP000092177">
    <property type="component" value="Chromosome 2"/>
</dbReference>
<dbReference type="EC" id="2.7.1.26" evidence="4"/>
<dbReference type="InterPro" id="IPR023465">
    <property type="entry name" value="Riboflavin_kinase_dom_sf"/>
</dbReference>
<evidence type="ECO:0000256" key="14">
    <source>
        <dbReference type="SAM" id="MobiDB-lite"/>
    </source>
</evidence>
<keyword evidence="7" id="KW-0288">FMN</keyword>
<reference evidence="17" key="1">
    <citation type="journal article" date="2017" name="BMC Genomics">
        <title>Gapless genome assembly of Colletotrichum higginsianum reveals chromosome structure and association of transposable elements with secondary metabolite gene clusters.</title>
        <authorList>
            <person name="Dallery J.-F."/>
            <person name="Lapalu N."/>
            <person name="Zampounis A."/>
            <person name="Pigne S."/>
            <person name="Luyten I."/>
            <person name="Amselem J."/>
            <person name="Wittenberg A.H.J."/>
            <person name="Zhou S."/>
            <person name="de Queiroz M.V."/>
            <person name="Robin G.P."/>
            <person name="Auger A."/>
            <person name="Hainaut M."/>
            <person name="Henrissat B."/>
            <person name="Kim K.-T."/>
            <person name="Lee Y.-H."/>
            <person name="Lespinet O."/>
            <person name="Schwartz D.C."/>
            <person name="Thon M.R."/>
            <person name="O'Connell R.J."/>
        </authorList>
    </citation>
    <scope>NUCLEOTIDE SEQUENCE [LARGE SCALE GENOMIC DNA]</scope>
    <source>
        <strain evidence="17">IMI 349063</strain>
    </source>
</reference>
<dbReference type="InterPro" id="IPR023468">
    <property type="entry name" value="Riboflavin_kinase"/>
</dbReference>
<sequence>MDAPNAPNAAAAAASFRRKPLPGPPPGPPPPPDFDPFPQRHQPLRAARSTPNLRRSATPSIYDPPPAYEEFPGIDSHGQLAVAPPAPGPSSFVPGPPPADARRGYLPYRPQPSSSSGYGSAPPVPKPHFAGHSDAPRPEILPYRPQPSPTFVSEKQPSSPAASGYAAYSPGPPPAASHPEKPPYQLQSSSSSSFSPEKQPLPSATSSSHGGYLPGPPTTPRPEESPYHLQTTSTSFGSEKPSSGPEKQYSAAPPSPGPFFPGPPNAHTFPVAAYRPAAPPTPSPSSNVPFFPGPPTTAETFPLAAHRPPLSPGYAPSEAPTTDSQSKEKSFWQTALDETKYFAGGLVSHPFEYTKHHSILRHSSALVWYRGPSTSVTVTIFSDAPLPSTRTIWLQQKGFSGNMGMNLKSLVGANTSWLDVTPSSQAAPTDMAEGDERGCQRDIKKFLKKAPKNLAKHLARETHVVRIPAAADDGYFRLVLCSGGGGGDGSKRKVLCPSPVFRVASTSTDASVVRGASLATMPLEIGIKAGSVVATTVVNRYIGPGAAVVQSRAKNLSKAKFVTKHATHIAYAKSGIDKSGIKTHVTAYEDQYAATRGAGYDAWQSGGGGGSGGGFQEEEAPPEVIGPDDGPAEPFPIKFDGKVARGTGRGGMELGIPTANLTDVPEDVRMRMRGVYFGWARVVPRRGLAEPVSTDWHESIITVGPAPYATPRVAAKNVATVHLIHEFGGALFLDSRLKVLVMGQLRASAPAAAGSDAALAAYGADVLLAVASLSRDGWCPVETRERMRTARSEMSLADRYVETREKVQKQVDRVPLHLAGVRTEGAALRDRAFGNGGIWIPR</sequence>
<dbReference type="GeneID" id="28862281"/>
<dbReference type="Gene3D" id="2.40.30.30">
    <property type="entry name" value="Riboflavin kinase-like"/>
    <property type="match status" value="1"/>
</dbReference>
<comment type="pathway">
    <text evidence="2">Cofactor biosynthesis; FMN biosynthesis; FMN from riboflavin (ATP route): step 1/1.</text>
</comment>
<evidence type="ECO:0000256" key="7">
    <source>
        <dbReference type="ARBA" id="ARBA00022643"/>
    </source>
</evidence>
<dbReference type="GO" id="GO:0008531">
    <property type="term" value="F:riboflavin kinase activity"/>
    <property type="evidence" value="ECO:0007669"/>
    <property type="project" value="UniProtKB-EC"/>
</dbReference>
<dbReference type="GO" id="GO:0005524">
    <property type="term" value="F:ATP binding"/>
    <property type="evidence" value="ECO:0007669"/>
    <property type="project" value="UniProtKB-KW"/>
</dbReference>
<evidence type="ECO:0000313" key="16">
    <source>
        <dbReference type="EMBL" id="OBR14473.1"/>
    </source>
</evidence>
<feature type="region of interest" description="Disordered" evidence="14">
    <location>
        <begin position="604"/>
        <end position="632"/>
    </location>
</feature>
<dbReference type="GO" id="GO:0005739">
    <property type="term" value="C:mitochondrion"/>
    <property type="evidence" value="ECO:0007669"/>
    <property type="project" value="TreeGrafter"/>
</dbReference>
<comment type="caution">
    <text evidence="16">The sequence shown here is derived from an EMBL/GenBank/DDBJ whole genome shotgun (WGS) entry which is preliminary data.</text>
</comment>
<proteinExistence type="inferred from homology"/>
<keyword evidence="8" id="KW-0808">Transferase</keyword>
<dbReference type="EMBL" id="LTAN01000002">
    <property type="protein sequence ID" value="OBR14473.1"/>
    <property type="molecule type" value="Genomic_DNA"/>
</dbReference>
<evidence type="ECO:0000256" key="9">
    <source>
        <dbReference type="ARBA" id="ARBA00022741"/>
    </source>
</evidence>
<protein>
    <recommendedName>
        <fullName evidence="5">Riboflavin kinase</fullName>
        <ecNumber evidence="4">2.7.1.26</ecNumber>
    </recommendedName>
    <alternativeName>
        <fullName evidence="12">Flavin mononucleotide kinase 1</fullName>
    </alternativeName>
</protein>
<feature type="compositionally biased region" description="Gly residues" evidence="14">
    <location>
        <begin position="605"/>
        <end position="615"/>
    </location>
</feature>
<dbReference type="UniPathway" id="UPA00276">
    <property type="reaction ID" value="UER00406"/>
</dbReference>
<feature type="compositionally biased region" description="Pro residues" evidence="14">
    <location>
        <begin position="21"/>
        <end position="35"/>
    </location>
</feature>
<dbReference type="Pfam" id="PF01687">
    <property type="entry name" value="Flavokinase"/>
    <property type="match status" value="1"/>
</dbReference>
<evidence type="ECO:0000256" key="10">
    <source>
        <dbReference type="ARBA" id="ARBA00022777"/>
    </source>
</evidence>
<evidence type="ECO:0000256" key="4">
    <source>
        <dbReference type="ARBA" id="ARBA00012105"/>
    </source>
</evidence>
<keyword evidence="6" id="KW-0285">Flavoprotein</keyword>
<dbReference type="SMART" id="SM00904">
    <property type="entry name" value="Flavokinase"/>
    <property type="match status" value="1"/>
</dbReference>
<feature type="compositionally biased region" description="Polar residues" evidence="14">
    <location>
        <begin position="49"/>
        <end position="59"/>
    </location>
</feature>
<feature type="compositionally biased region" description="Pro residues" evidence="14">
    <location>
        <begin position="253"/>
        <end position="264"/>
    </location>
</feature>
<comment type="catalytic activity">
    <reaction evidence="13">
        <text>riboflavin + ATP = FMN + ADP + H(+)</text>
        <dbReference type="Rhea" id="RHEA:14357"/>
        <dbReference type="ChEBI" id="CHEBI:15378"/>
        <dbReference type="ChEBI" id="CHEBI:30616"/>
        <dbReference type="ChEBI" id="CHEBI:57986"/>
        <dbReference type="ChEBI" id="CHEBI:58210"/>
        <dbReference type="ChEBI" id="CHEBI:456216"/>
        <dbReference type="EC" id="2.7.1.26"/>
    </reaction>
</comment>
<feature type="domain" description="Riboflavin kinase" evidence="15">
    <location>
        <begin position="632"/>
        <end position="763"/>
    </location>
</feature>
<gene>
    <name evidence="16" type="ORF">CH63R_03199</name>
</gene>
<feature type="region of interest" description="Disordered" evidence="14">
    <location>
        <begin position="1"/>
        <end position="327"/>
    </location>
</feature>
<dbReference type="RefSeq" id="XP_018162990.1">
    <property type="nucleotide sequence ID" value="XM_018298174.1"/>
</dbReference>
<evidence type="ECO:0000256" key="6">
    <source>
        <dbReference type="ARBA" id="ARBA00022630"/>
    </source>
</evidence>
<accession>A0A1B7YR29</accession>